<dbReference type="SUPFAM" id="SSF51445">
    <property type="entry name" value="(Trans)glycosidases"/>
    <property type="match status" value="1"/>
</dbReference>
<evidence type="ECO:0000313" key="3">
    <source>
        <dbReference type="Proteomes" id="UP001154282"/>
    </source>
</evidence>
<feature type="non-terminal residue" evidence="2">
    <location>
        <position position="128"/>
    </location>
</feature>
<dbReference type="InterPro" id="IPR017853">
    <property type="entry name" value="GH"/>
</dbReference>
<feature type="non-terminal residue" evidence="2">
    <location>
        <position position="1"/>
    </location>
</feature>
<sequence length="128" mass="14283">PRFTQEESKLVKGSFDFLGVNYYTTNYAEEAPPFDNDDDNSDNNSSSLNLHLSYANDRRVLLTTDKDGIPIGTPVYMDHSFIINLLIPAGTIITTTTIIIIIIIIIIISLVPTASWLCQSLLSCNYHD</sequence>
<accession>A0AAV0L2Q5</accession>
<dbReference type="EMBL" id="CAMGYJ010000006">
    <property type="protein sequence ID" value="CAI0428029.1"/>
    <property type="molecule type" value="Genomic_DNA"/>
</dbReference>
<evidence type="ECO:0000256" key="1">
    <source>
        <dbReference type="SAM" id="Phobius"/>
    </source>
</evidence>
<dbReference type="Proteomes" id="UP001154282">
    <property type="component" value="Unassembled WGS sequence"/>
</dbReference>
<protein>
    <submittedName>
        <fullName evidence="2">Uncharacterized protein</fullName>
    </submittedName>
</protein>
<organism evidence="2 3">
    <name type="scientific">Linum tenue</name>
    <dbReference type="NCBI Taxonomy" id="586396"/>
    <lineage>
        <taxon>Eukaryota</taxon>
        <taxon>Viridiplantae</taxon>
        <taxon>Streptophyta</taxon>
        <taxon>Embryophyta</taxon>
        <taxon>Tracheophyta</taxon>
        <taxon>Spermatophyta</taxon>
        <taxon>Magnoliopsida</taxon>
        <taxon>eudicotyledons</taxon>
        <taxon>Gunneridae</taxon>
        <taxon>Pentapetalae</taxon>
        <taxon>rosids</taxon>
        <taxon>fabids</taxon>
        <taxon>Malpighiales</taxon>
        <taxon>Linaceae</taxon>
        <taxon>Linum</taxon>
    </lineage>
</organism>
<dbReference type="AlphaFoldDB" id="A0AAV0L2Q5"/>
<proteinExistence type="predicted"/>
<name>A0AAV0L2Q5_9ROSI</name>
<keyword evidence="1" id="KW-0472">Membrane</keyword>
<reference evidence="2" key="1">
    <citation type="submission" date="2022-08" db="EMBL/GenBank/DDBJ databases">
        <authorList>
            <person name="Gutierrez-Valencia J."/>
        </authorList>
    </citation>
    <scope>NUCLEOTIDE SEQUENCE</scope>
</reference>
<keyword evidence="1" id="KW-0812">Transmembrane</keyword>
<feature type="transmembrane region" description="Helical" evidence="1">
    <location>
        <begin position="85"/>
        <end position="111"/>
    </location>
</feature>
<evidence type="ECO:0000313" key="2">
    <source>
        <dbReference type="EMBL" id="CAI0428029.1"/>
    </source>
</evidence>
<comment type="caution">
    <text evidence="2">The sequence shown here is derived from an EMBL/GenBank/DDBJ whole genome shotgun (WGS) entry which is preliminary data.</text>
</comment>
<keyword evidence="3" id="KW-1185">Reference proteome</keyword>
<gene>
    <name evidence="2" type="ORF">LITE_LOCUS21466</name>
</gene>
<dbReference type="Gene3D" id="3.20.20.80">
    <property type="entry name" value="Glycosidases"/>
    <property type="match status" value="1"/>
</dbReference>
<keyword evidence="1" id="KW-1133">Transmembrane helix</keyword>